<keyword evidence="1" id="KW-0812">Transmembrane</keyword>
<dbReference type="EMBL" id="KZ821241">
    <property type="protein sequence ID" value="PYH43811.1"/>
    <property type="molecule type" value="Genomic_DNA"/>
</dbReference>
<keyword evidence="3" id="KW-1185">Reference proteome</keyword>
<feature type="transmembrane region" description="Helical" evidence="1">
    <location>
        <begin position="15"/>
        <end position="33"/>
    </location>
</feature>
<gene>
    <name evidence="2" type="ORF">BP01DRAFT_384191</name>
</gene>
<dbReference type="RefSeq" id="XP_025429793.1">
    <property type="nucleotide sequence ID" value="XM_025577486.1"/>
</dbReference>
<proteinExistence type="predicted"/>
<reference evidence="2 3" key="1">
    <citation type="submission" date="2016-12" db="EMBL/GenBank/DDBJ databases">
        <title>The genomes of Aspergillus section Nigri reveals drivers in fungal speciation.</title>
        <authorList>
            <consortium name="DOE Joint Genome Institute"/>
            <person name="Vesth T.C."/>
            <person name="Nybo J."/>
            <person name="Theobald S."/>
            <person name="Brandl J."/>
            <person name="Frisvad J.C."/>
            <person name="Nielsen K.F."/>
            <person name="Lyhne E.K."/>
            <person name="Kogle M.E."/>
            <person name="Kuo A."/>
            <person name="Riley R."/>
            <person name="Clum A."/>
            <person name="Nolan M."/>
            <person name="Lipzen A."/>
            <person name="Salamov A."/>
            <person name="Henrissat B."/>
            <person name="Wiebenga A."/>
            <person name="De Vries R.P."/>
            <person name="Grigoriev I.V."/>
            <person name="Mortensen U.H."/>
            <person name="Andersen M.R."/>
            <person name="Baker S.E."/>
        </authorList>
    </citation>
    <scope>NUCLEOTIDE SEQUENCE [LARGE SCALE GENOMIC DNA]</scope>
    <source>
        <strain evidence="2 3">JOP 1030-1</strain>
    </source>
</reference>
<dbReference type="AlphaFoldDB" id="A0A318Z8X6"/>
<keyword evidence="1" id="KW-0472">Membrane</keyword>
<dbReference type="Proteomes" id="UP000248349">
    <property type="component" value="Unassembled WGS sequence"/>
</dbReference>
<dbReference type="OrthoDB" id="4502430at2759"/>
<sequence>MQDLYCLAFYASRKVLPVASMIGIGALQVLFTYTKTNNRQRIYAVCEEQIAALNTTRL</sequence>
<name>A0A318Z8X6_9EURO</name>
<accession>A0A318Z8X6</accession>
<dbReference type="GeneID" id="37078715"/>
<evidence type="ECO:0000313" key="3">
    <source>
        <dbReference type="Proteomes" id="UP000248349"/>
    </source>
</evidence>
<protein>
    <submittedName>
        <fullName evidence="2">Uncharacterized protein</fullName>
    </submittedName>
</protein>
<organism evidence="2 3">
    <name type="scientific">Aspergillus saccharolyticus JOP 1030-1</name>
    <dbReference type="NCBI Taxonomy" id="1450539"/>
    <lineage>
        <taxon>Eukaryota</taxon>
        <taxon>Fungi</taxon>
        <taxon>Dikarya</taxon>
        <taxon>Ascomycota</taxon>
        <taxon>Pezizomycotina</taxon>
        <taxon>Eurotiomycetes</taxon>
        <taxon>Eurotiomycetidae</taxon>
        <taxon>Eurotiales</taxon>
        <taxon>Aspergillaceae</taxon>
        <taxon>Aspergillus</taxon>
        <taxon>Aspergillus subgen. Circumdati</taxon>
    </lineage>
</organism>
<keyword evidence="1" id="KW-1133">Transmembrane helix</keyword>
<evidence type="ECO:0000313" key="2">
    <source>
        <dbReference type="EMBL" id="PYH43811.1"/>
    </source>
</evidence>
<evidence type="ECO:0000256" key="1">
    <source>
        <dbReference type="SAM" id="Phobius"/>
    </source>
</evidence>